<dbReference type="RefSeq" id="WP_133593696.1">
    <property type="nucleotide sequence ID" value="NZ_CP037953.1"/>
</dbReference>
<dbReference type="OrthoDB" id="7067095at2"/>
<proteinExistence type="predicted"/>
<evidence type="ECO:0000313" key="2">
    <source>
        <dbReference type="Proteomes" id="UP000295375"/>
    </source>
</evidence>
<keyword evidence="2" id="KW-1185">Reference proteome</keyword>
<sequence length="99" mass="11369">MKKTFQFQVAEHEIRVVNNWFSGAKLYVDGEARDRDSTWMAFSRETLMSANLGDQGILEIVPISRMFSVEMEAYLRHGKQRVRVFSSETPQPATPTVSQ</sequence>
<gene>
    <name evidence="1" type="ORF">EV696_1315</name>
</gene>
<dbReference type="Proteomes" id="UP000295375">
    <property type="component" value="Unassembled WGS sequence"/>
</dbReference>
<comment type="caution">
    <text evidence="1">The sequence shown here is derived from an EMBL/GenBank/DDBJ whole genome shotgun (WGS) entry which is preliminary data.</text>
</comment>
<reference evidence="1 2" key="1">
    <citation type="submission" date="2019-03" db="EMBL/GenBank/DDBJ databases">
        <title>Genomic Encyclopedia of Type Strains, Phase IV (KMG-IV): sequencing the most valuable type-strain genomes for metagenomic binning, comparative biology and taxonomic classification.</title>
        <authorList>
            <person name="Goeker M."/>
        </authorList>
    </citation>
    <scope>NUCLEOTIDE SEQUENCE [LARGE SCALE GENOMIC DNA]</scope>
    <source>
        <strain evidence="1 2">DSM 103792</strain>
    </source>
</reference>
<evidence type="ECO:0000313" key="1">
    <source>
        <dbReference type="EMBL" id="TDQ43207.1"/>
    </source>
</evidence>
<organism evidence="1 2">
    <name type="scientific">Permianibacter aggregans</name>
    <dbReference type="NCBI Taxonomy" id="1510150"/>
    <lineage>
        <taxon>Bacteria</taxon>
        <taxon>Pseudomonadati</taxon>
        <taxon>Pseudomonadota</taxon>
        <taxon>Gammaproteobacteria</taxon>
        <taxon>Pseudomonadales</taxon>
        <taxon>Pseudomonadaceae</taxon>
        <taxon>Permianibacter</taxon>
    </lineage>
</organism>
<protein>
    <submittedName>
        <fullName evidence="1">Uncharacterized protein</fullName>
    </submittedName>
</protein>
<dbReference type="AlphaFoldDB" id="A0A4V3D6B2"/>
<name>A0A4V3D6B2_9GAMM</name>
<dbReference type="EMBL" id="SNYM01000031">
    <property type="protein sequence ID" value="TDQ43207.1"/>
    <property type="molecule type" value="Genomic_DNA"/>
</dbReference>
<accession>A0A4V3D6B2</accession>